<evidence type="ECO:0000313" key="3">
    <source>
        <dbReference type="Proteomes" id="UP000218944"/>
    </source>
</evidence>
<feature type="transmembrane region" description="Helical" evidence="1">
    <location>
        <begin position="34"/>
        <end position="53"/>
    </location>
</feature>
<proteinExistence type="predicted"/>
<evidence type="ECO:0000256" key="1">
    <source>
        <dbReference type="SAM" id="Phobius"/>
    </source>
</evidence>
<dbReference type="Proteomes" id="UP000218944">
    <property type="component" value="Unassembled WGS sequence"/>
</dbReference>
<dbReference type="AlphaFoldDB" id="A0A2A2D9I2"/>
<reference evidence="2 3" key="1">
    <citation type="submission" date="2017-08" db="EMBL/GenBank/DDBJ databases">
        <title>Genome sequence of Streptomyces albireticuli NRRL B-1670.</title>
        <authorList>
            <person name="Graham D.E."/>
            <person name="Mahan K.M."/>
            <person name="Klingeman D.M."/>
            <person name="Hettich R.L."/>
            <person name="Parry R.J."/>
            <person name="Spain J.C."/>
        </authorList>
    </citation>
    <scope>NUCLEOTIDE SEQUENCE [LARGE SCALE GENOMIC DNA]</scope>
    <source>
        <strain evidence="2 3">NRRL B-1670</strain>
    </source>
</reference>
<keyword evidence="1" id="KW-1133">Transmembrane helix</keyword>
<name>A0A2A2D9I2_9ACTN</name>
<feature type="transmembrane region" description="Helical" evidence="1">
    <location>
        <begin position="227"/>
        <end position="245"/>
    </location>
</feature>
<organism evidence="2 3">
    <name type="scientific">Streptomyces albireticuli</name>
    <dbReference type="NCBI Taxonomy" id="1940"/>
    <lineage>
        <taxon>Bacteria</taxon>
        <taxon>Bacillati</taxon>
        <taxon>Actinomycetota</taxon>
        <taxon>Actinomycetes</taxon>
        <taxon>Kitasatosporales</taxon>
        <taxon>Streptomycetaceae</taxon>
        <taxon>Streptomyces</taxon>
    </lineage>
</organism>
<comment type="caution">
    <text evidence="2">The sequence shown here is derived from an EMBL/GenBank/DDBJ whole genome shotgun (WGS) entry which is preliminary data.</text>
</comment>
<keyword evidence="1" id="KW-0812">Transmembrane</keyword>
<gene>
    <name evidence="2" type="ORF">CK936_14730</name>
</gene>
<dbReference type="RefSeq" id="WP_095581415.1">
    <property type="nucleotide sequence ID" value="NZ_JAJQQQ010000016.1"/>
</dbReference>
<keyword evidence="3" id="KW-1185">Reference proteome</keyword>
<accession>A0A2A2D9I2</accession>
<feature type="transmembrane region" description="Helical" evidence="1">
    <location>
        <begin position="100"/>
        <end position="118"/>
    </location>
</feature>
<keyword evidence="1" id="KW-0472">Membrane</keyword>
<feature type="transmembrane region" description="Helical" evidence="1">
    <location>
        <begin position="326"/>
        <end position="346"/>
    </location>
</feature>
<evidence type="ECO:0008006" key="4">
    <source>
        <dbReference type="Google" id="ProtNLM"/>
    </source>
</evidence>
<feature type="transmembrane region" description="Helical" evidence="1">
    <location>
        <begin position="201"/>
        <end position="220"/>
    </location>
</feature>
<protein>
    <recommendedName>
        <fullName evidence="4">Transporter</fullName>
    </recommendedName>
</protein>
<dbReference type="EMBL" id="NSJV01000281">
    <property type="protein sequence ID" value="PAU48174.1"/>
    <property type="molecule type" value="Genomic_DNA"/>
</dbReference>
<feature type="transmembrane region" description="Helical" evidence="1">
    <location>
        <begin position="139"/>
        <end position="165"/>
    </location>
</feature>
<sequence length="351" mass="37636">MTTGLTSRPRAAASAGRLAGLRGLAWVVWRQHRLTSWIALAAFLAFCAELVWLRSAMMSFVDRNGLRSECHGRAACERADAAVGSFHAEYFDLLRYNGLLLTWLPLLFGMFVAGPVVARELETGAYKMAWTQSVSPARWFAVKLALPVAAALAGVPVLSALHMWAWRSVSSVGSVSSASSGGSEGSGSLLVDWRWFDAFDALGAVPVANSLAAIGLGALAGLLAKRVLPAMACTVVAAVALYWPLTAVRPHLIASETLLDRDIPALAGGDSWRFERGLVSATGRRLPEPDCVLLEKLEGTCLTRHNATGWYVDYHPASHFWPLQGVHAGIALAAAAALGAGAFWWMRRVSR</sequence>
<evidence type="ECO:0000313" key="2">
    <source>
        <dbReference type="EMBL" id="PAU48174.1"/>
    </source>
</evidence>